<dbReference type="OrthoDB" id="4232400at2759"/>
<dbReference type="AlphaFoldDB" id="A0A1B9I7R0"/>
<organism evidence="1">
    <name type="scientific">Kwoniella pini CBS 10737</name>
    <dbReference type="NCBI Taxonomy" id="1296096"/>
    <lineage>
        <taxon>Eukaryota</taxon>
        <taxon>Fungi</taxon>
        <taxon>Dikarya</taxon>
        <taxon>Basidiomycota</taxon>
        <taxon>Agaricomycotina</taxon>
        <taxon>Tremellomycetes</taxon>
        <taxon>Tremellales</taxon>
        <taxon>Cryptococcaceae</taxon>
        <taxon>Kwoniella</taxon>
    </lineage>
</organism>
<protein>
    <submittedName>
        <fullName evidence="1">Uncharacterized protein</fullName>
    </submittedName>
</protein>
<accession>A0A1B9I7R0</accession>
<reference evidence="1" key="1">
    <citation type="submission" date="2013-07" db="EMBL/GenBank/DDBJ databases">
        <title>The Genome Sequence of Cryptococcus pinus CBS10737.</title>
        <authorList>
            <consortium name="The Broad Institute Genome Sequencing Platform"/>
            <person name="Cuomo C."/>
            <person name="Litvintseva A."/>
            <person name="Chen Y."/>
            <person name="Heitman J."/>
            <person name="Sun S."/>
            <person name="Springer D."/>
            <person name="Dromer F."/>
            <person name="Young S.K."/>
            <person name="Zeng Q."/>
            <person name="Gargeya S."/>
            <person name="Fitzgerald M."/>
            <person name="Abouelleil A."/>
            <person name="Alvarado L."/>
            <person name="Berlin A.M."/>
            <person name="Chapman S.B."/>
            <person name="Dewar J."/>
            <person name="Goldberg J."/>
            <person name="Griggs A."/>
            <person name="Gujja S."/>
            <person name="Hansen M."/>
            <person name="Howarth C."/>
            <person name="Imamovic A."/>
            <person name="Larimer J."/>
            <person name="McCowan C."/>
            <person name="Murphy C."/>
            <person name="Pearson M."/>
            <person name="Priest M."/>
            <person name="Roberts A."/>
            <person name="Saif S."/>
            <person name="Shea T."/>
            <person name="Sykes S."/>
            <person name="Wortman J."/>
            <person name="Nusbaum C."/>
            <person name="Birren B."/>
        </authorList>
    </citation>
    <scope>NUCLEOTIDE SEQUENCE [LARGE SCALE GENOMIC DNA]</scope>
    <source>
        <strain evidence="1">CBS 10737</strain>
    </source>
</reference>
<name>A0A1B9I7R0_9TREE</name>
<proteinExistence type="predicted"/>
<evidence type="ECO:0000313" key="1">
    <source>
        <dbReference type="EMBL" id="OCF51595.1"/>
    </source>
</evidence>
<gene>
    <name evidence="1" type="ORF">I206_02310</name>
</gene>
<dbReference type="EMBL" id="KV700115">
    <property type="protein sequence ID" value="OCF51595.1"/>
    <property type="molecule type" value="Genomic_DNA"/>
</dbReference>
<reference evidence="1" key="2">
    <citation type="submission" date="2016-07" db="EMBL/GenBank/DDBJ databases">
        <title>Evolution of pathogenesis and genome organization in the Tremellales.</title>
        <authorList>
            <person name="Cuomo C."/>
            <person name="Litvintseva A."/>
            <person name="Heitman J."/>
            <person name="Chen Y."/>
            <person name="Sun S."/>
            <person name="Springer D."/>
            <person name="Dromer F."/>
            <person name="Young S."/>
            <person name="Zeng Q."/>
            <person name="Chapman S."/>
            <person name="Gujja S."/>
            <person name="Saif S."/>
            <person name="Birren B."/>
        </authorList>
    </citation>
    <scope>NUCLEOTIDE SEQUENCE</scope>
    <source>
        <strain evidence="1">CBS 10737</strain>
    </source>
</reference>
<sequence>MPATDALQPPLLPAEKEIVKSYGGWTNFMHCFGLKPWEFDDIDEALSIVKQLARNDDKQQS</sequence>